<evidence type="ECO:0000256" key="5">
    <source>
        <dbReference type="SAM" id="Phobius"/>
    </source>
</evidence>
<feature type="transmembrane region" description="Helical" evidence="5">
    <location>
        <begin position="139"/>
        <end position="162"/>
    </location>
</feature>
<proteinExistence type="predicted"/>
<dbReference type="Pfam" id="PF01943">
    <property type="entry name" value="Polysacc_synt"/>
    <property type="match status" value="1"/>
</dbReference>
<protein>
    <submittedName>
        <fullName evidence="6">Uncharacterized protein</fullName>
    </submittedName>
</protein>
<dbReference type="PANTHER" id="PTHR43424:SF1">
    <property type="entry name" value="LOCUS PUTATIVE PROTEIN 1-RELATED"/>
    <property type="match status" value="1"/>
</dbReference>
<evidence type="ECO:0000256" key="3">
    <source>
        <dbReference type="ARBA" id="ARBA00022989"/>
    </source>
</evidence>
<keyword evidence="2 5" id="KW-0812">Transmembrane</keyword>
<gene>
    <name evidence="6" type="ORF">METZ01_LOCUS166142</name>
</gene>
<dbReference type="CDD" id="cd13128">
    <property type="entry name" value="MATE_Wzx_like"/>
    <property type="match status" value="1"/>
</dbReference>
<feature type="transmembrane region" description="Helical" evidence="5">
    <location>
        <begin position="295"/>
        <end position="315"/>
    </location>
</feature>
<dbReference type="PANTHER" id="PTHR43424">
    <property type="entry name" value="LOCUS PUTATIVE PROTEIN 1-RELATED"/>
    <property type="match status" value="1"/>
</dbReference>
<reference evidence="6" key="1">
    <citation type="submission" date="2018-05" db="EMBL/GenBank/DDBJ databases">
        <authorList>
            <person name="Lanie J.A."/>
            <person name="Ng W.-L."/>
            <person name="Kazmierczak K.M."/>
            <person name="Andrzejewski T.M."/>
            <person name="Davidsen T.M."/>
            <person name="Wayne K.J."/>
            <person name="Tettelin H."/>
            <person name="Glass J.I."/>
            <person name="Rusch D."/>
            <person name="Podicherti R."/>
            <person name="Tsui H.-C.T."/>
            <person name="Winkler M.E."/>
        </authorList>
    </citation>
    <scope>NUCLEOTIDE SEQUENCE</scope>
</reference>
<accession>A0A382BHI4</accession>
<organism evidence="6">
    <name type="scientific">marine metagenome</name>
    <dbReference type="NCBI Taxonomy" id="408172"/>
    <lineage>
        <taxon>unclassified sequences</taxon>
        <taxon>metagenomes</taxon>
        <taxon>ecological metagenomes</taxon>
    </lineage>
</organism>
<feature type="transmembrane region" description="Helical" evidence="5">
    <location>
        <begin position="260"/>
        <end position="283"/>
    </location>
</feature>
<keyword evidence="4 5" id="KW-0472">Membrane</keyword>
<feature type="transmembrane region" description="Helical" evidence="5">
    <location>
        <begin position="112"/>
        <end position="133"/>
    </location>
</feature>
<feature type="non-terminal residue" evidence="6">
    <location>
        <position position="1"/>
    </location>
</feature>
<evidence type="ECO:0000256" key="4">
    <source>
        <dbReference type="ARBA" id="ARBA00023136"/>
    </source>
</evidence>
<dbReference type="EMBL" id="UINC01029850">
    <property type="protein sequence ID" value="SVB13288.1"/>
    <property type="molecule type" value="Genomic_DNA"/>
</dbReference>
<feature type="transmembrane region" description="Helical" evidence="5">
    <location>
        <begin position="226"/>
        <end position="248"/>
    </location>
</feature>
<dbReference type="InterPro" id="IPR052556">
    <property type="entry name" value="PolySynth_Transporter"/>
</dbReference>
<evidence type="ECO:0000256" key="1">
    <source>
        <dbReference type="ARBA" id="ARBA00004141"/>
    </source>
</evidence>
<evidence type="ECO:0000256" key="2">
    <source>
        <dbReference type="ARBA" id="ARBA00022692"/>
    </source>
</evidence>
<dbReference type="AlphaFoldDB" id="A0A382BHI4"/>
<sequence length="395" mass="44685">VARYLGPERFGLLSYALSFVGIFVALATLGLDEVVVRELIKTPEQREKILGTSFLLKLVGTLLMWAAILVAIPLTENDLQTNILIIIIAFGTVFQAFNVIDLNFQAKVKSKYVVHAQFVQLIISSIVKIILVVNEAPLIWFASVYSLDVIVLAMGLVFAYLYNGDNIFSWKWSFETSKYLLHDSWPLILAGVVISVYMKIDQVMIKEMLGAKEVGLYAAAVKLSEAWYFIPMAIASSLFPAIINAKVYQKEVYYQRLQKLYDLMVWIAIAIALPTTFLSTLVVEFLYGKEYLGSSSVLIIHIWTAVFVFLGVASSKYLLAENFIKKTFYRTFIGALLNIIMNYYLIGIIGIQGAAISTLVSHFFAAYFYDILDKDLRIMFIMKTKSLFFYSLYAK</sequence>
<feature type="transmembrane region" description="Helical" evidence="5">
    <location>
        <begin position="81"/>
        <end position="100"/>
    </location>
</feature>
<evidence type="ECO:0000313" key="6">
    <source>
        <dbReference type="EMBL" id="SVB13288.1"/>
    </source>
</evidence>
<dbReference type="GO" id="GO:0016020">
    <property type="term" value="C:membrane"/>
    <property type="evidence" value="ECO:0007669"/>
    <property type="project" value="UniProtKB-SubCell"/>
</dbReference>
<feature type="transmembrane region" description="Helical" evidence="5">
    <location>
        <begin position="327"/>
        <end position="345"/>
    </location>
</feature>
<comment type="subcellular location">
    <subcellularLocation>
        <location evidence="1">Membrane</location>
        <topology evidence="1">Multi-pass membrane protein</topology>
    </subcellularLocation>
</comment>
<dbReference type="InterPro" id="IPR002797">
    <property type="entry name" value="Polysacc_synth"/>
</dbReference>
<feature type="transmembrane region" description="Helical" evidence="5">
    <location>
        <begin position="54"/>
        <end position="75"/>
    </location>
</feature>
<feature type="transmembrane region" description="Helical" evidence="5">
    <location>
        <begin position="12"/>
        <end position="34"/>
    </location>
</feature>
<name>A0A382BHI4_9ZZZZ</name>
<keyword evidence="3 5" id="KW-1133">Transmembrane helix</keyword>
<feature type="transmembrane region" description="Helical" evidence="5">
    <location>
        <begin position="183"/>
        <end position="200"/>
    </location>
</feature>